<dbReference type="EMBL" id="OD566122">
    <property type="protein sequence ID" value="CAD7443399.1"/>
    <property type="molecule type" value="Genomic_DNA"/>
</dbReference>
<dbReference type="Gene3D" id="3.30.160.60">
    <property type="entry name" value="Classic Zinc Finger"/>
    <property type="match status" value="1"/>
</dbReference>
<evidence type="ECO:0000259" key="3">
    <source>
        <dbReference type="PROSITE" id="PS50157"/>
    </source>
</evidence>
<feature type="region of interest" description="Disordered" evidence="2">
    <location>
        <begin position="47"/>
        <end position="96"/>
    </location>
</feature>
<sequence>MNPHFRGGKVENHLGKTTPSSPNRYLDLDLPVLNSLSQHETSAFANFATESPGGSKATAANGIGGGQSGATAASTGTASKPHHPHQQQQQQQDPKPVECNLCHRKFKNIPALNGHMRLHGGYFKKDSESKKCEKKEVSGPPLQTASMSVRALIEEKIIQKRITNPHLAVSHAQTTHQITYATADASGRSGAPLHYSVQSPGGSVPGKDPPDLNIKLSSFVVPAPPPQAEKTTRRHSDSEHFVSPRLPSGGGTTTEQEAVALAELLLKRSSGASKVAVKRASSDPGSHQNSNPNSASPSPQPQQQLQLSFQGGETYSLAGVGVSYQADDGGYFSPSIQDDVFQQSVQDTMLLNGMDPAQLAETIQFQAASLLQDQTTAEQLQDIASLEDYQNATGMQDSVHSPGVGQYQSHSNHSIHQDFQAVLNSPLPVNLVDFSAYGHQSPIPKDLSYQPTHSPLDQKEFINYTNSPHTVLTNSPLPSPLAHHDSPSFTYPTPPASQEGQSPSFGHGGMITSNTGCGLPLSSPQQGSTDSFVQSVISHGGHVPPVSSPLSAAFYTTNMSSSAAVEEALSEVLPAESMSGQGCMRSHGLGLYQSLVNPSPSAPFTSFCYSCSLSPINL</sequence>
<accession>A0A7R9EXU9</accession>
<protein>
    <recommendedName>
        <fullName evidence="3">C2H2-type domain-containing protein</fullName>
    </recommendedName>
</protein>
<reference evidence="4" key="1">
    <citation type="submission" date="2020-11" db="EMBL/GenBank/DDBJ databases">
        <authorList>
            <person name="Tran Van P."/>
        </authorList>
    </citation>
    <scope>NUCLEOTIDE SEQUENCE</scope>
</reference>
<proteinExistence type="predicted"/>
<organism evidence="4">
    <name type="scientific">Timema bartmani</name>
    <dbReference type="NCBI Taxonomy" id="61472"/>
    <lineage>
        <taxon>Eukaryota</taxon>
        <taxon>Metazoa</taxon>
        <taxon>Ecdysozoa</taxon>
        <taxon>Arthropoda</taxon>
        <taxon>Hexapoda</taxon>
        <taxon>Insecta</taxon>
        <taxon>Pterygota</taxon>
        <taxon>Neoptera</taxon>
        <taxon>Polyneoptera</taxon>
        <taxon>Phasmatodea</taxon>
        <taxon>Timematodea</taxon>
        <taxon>Timematoidea</taxon>
        <taxon>Timematidae</taxon>
        <taxon>Timema</taxon>
    </lineage>
</organism>
<feature type="compositionally biased region" description="Basic and acidic residues" evidence="2">
    <location>
        <begin position="230"/>
        <end position="242"/>
    </location>
</feature>
<evidence type="ECO:0000256" key="1">
    <source>
        <dbReference type="PROSITE-ProRule" id="PRU00042"/>
    </source>
</evidence>
<feature type="domain" description="C2H2-type" evidence="3">
    <location>
        <begin position="97"/>
        <end position="124"/>
    </location>
</feature>
<dbReference type="PROSITE" id="PS50157">
    <property type="entry name" value="ZINC_FINGER_C2H2_2"/>
    <property type="match status" value="1"/>
</dbReference>
<gene>
    <name evidence="4" type="ORF">TBIB3V08_LOCUS5807</name>
</gene>
<dbReference type="InterPro" id="IPR013087">
    <property type="entry name" value="Znf_C2H2_type"/>
</dbReference>
<feature type="compositionally biased region" description="Low complexity" evidence="2">
    <location>
        <begin position="69"/>
        <end position="79"/>
    </location>
</feature>
<dbReference type="AlphaFoldDB" id="A0A7R9EXU9"/>
<name>A0A7R9EXU9_9NEOP</name>
<keyword evidence="1" id="KW-0862">Zinc</keyword>
<dbReference type="SUPFAM" id="SSF57667">
    <property type="entry name" value="beta-beta-alpha zinc fingers"/>
    <property type="match status" value="1"/>
</dbReference>
<evidence type="ECO:0000313" key="4">
    <source>
        <dbReference type="EMBL" id="CAD7443399.1"/>
    </source>
</evidence>
<feature type="region of interest" description="Disordered" evidence="2">
    <location>
        <begin position="275"/>
        <end position="304"/>
    </location>
</feature>
<feature type="region of interest" description="Disordered" evidence="2">
    <location>
        <begin position="199"/>
        <end position="252"/>
    </location>
</feature>
<feature type="compositionally biased region" description="Polar residues" evidence="2">
    <location>
        <begin position="487"/>
        <end position="504"/>
    </location>
</feature>
<dbReference type="InterPro" id="IPR036236">
    <property type="entry name" value="Znf_C2H2_sf"/>
</dbReference>
<keyword evidence="1" id="KW-0863">Zinc-finger</keyword>
<dbReference type="SMART" id="SM00355">
    <property type="entry name" value="ZnF_C2H2"/>
    <property type="match status" value="1"/>
</dbReference>
<dbReference type="PROSITE" id="PS00028">
    <property type="entry name" value="ZINC_FINGER_C2H2_1"/>
    <property type="match status" value="1"/>
</dbReference>
<evidence type="ECO:0000256" key="2">
    <source>
        <dbReference type="SAM" id="MobiDB-lite"/>
    </source>
</evidence>
<dbReference type="GO" id="GO:0008270">
    <property type="term" value="F:zinc ion binding"/>
    <property type="evidence" value="ECO:0007669"/>
    <property type="project" value="UniProtKB-KW"/>
</dbReference>
<feature type="compositionally biased region" description="Low complexity" evidence="2">
    <location>
        <begin position="286"/>
        <end position="304"/>
    </location>
</feature>
<feature type="region of interest" description="Disordered" evidence="2">
    <location>
        <begin position="475"/>
        <end position="509"/>
    </location>
</feature>
<keyword evidence="1" id="KW-0479">Metal-binding</keyword>
<feature type="region of interest" description="Disordered" evidence="2">
    <location>
        <begin position="1"/>
        <end position="25"/>
    </location>
</feature>